<comment type="caution">
    <text evidence="1">The sequence shown here is derived from an EMBL/GenBank/DDBJ whole genome shotgun (WGS) entry which is preliminary data.</text>
</comment>
<dbReference type="EMBL" id="BAABLK010000037">
    <property type="protein sequence ID" value="GAA5228345.1"/>
    <property type="molecule type" value="Genomic_DNA"/>
</dbReference>
<evidence type="ECO:0000313" key="2">
    <source>
        <dbReference type="Proteomes" id="UP001501257"/>
    </source>
</evidence>
<accession>A0ABP9TQ72</accession>
<gene>
    <name evidence="1" type="ORF">GCM10025778_28790</name>
</gene>
<evidence type="ECO:0008006" key="3">
    <source>
        <dbReference type="Google" id="ProtNLM"/>
    </source>
</evidence>
<sequence length="138" mass="15282">METAASPQRALSTQGTENIYRWAAEEFSMLSSSEADAELGAKQGAGRAQTLRRGNRAMGIERGNRIKFPAFQFMGDGKVHPTIFSLLQRAANDGIGQNELTLWTFGPRASLKGERPVDKVEDLEDVMRVFSATFEAQW</sequence>
<proteinExistence type="predicted"/>
<organism evidence="1 2">
    <name type="scientific">Paeniglutamicibacter antarcticus</name>
    <dbReference type="NCBI Taxonomy" id="494023"/>
    <lineage>
        <taxon>Bacteria</taxon>
        <taxon>Bacillati</taxon>
        <taxon>Actinomycetota</taxon>
        <taxon>Actinomycetes</taxon>
        <taxon>Micrococcales</taxon>
        <taxon>Micrococcaceae</taxon>
        <taxon>Paeniglutamicibacter</taxon>
    </lineage>
</organism>
<keyword evidence="2" id="KW-1185">Reference proteome</keyword>
<dbReference type="Proteomes" id="UP001501257">
    <property type="component" value="Unassembled WGS sequence"/>
</dbReference>
<dbReference type="RefSeq" id="WP_210099404.1">
    <property type="nucleotide sequence ID" value="NZ_BAABLK010000037.1"/>
</dbReference>
<evidence type="ECO:0000313" key="1">
    <source>
        <dbReference type="EMBL" id="GAA5228345.1"/>
    </source>
</evidence>
<reference evidence="2" key="1">
    <citation type="journal article" date="2019" name="Int. J. Syst. Evol. Microbiol.">
        <title>The Global Catalogue of Microorganisms (GCM) 10K type strain sequencing project: providing services to taxonomists for standard genome sequencing and annotation.</title>
        <authorList>
            <consortium name="The Broad Institute Genomics Platform"/>
            <consortium name="The Broad Institute Genome Sequencing Center for Infectious Disease"/>
            <person name="Wu L."/>
            <person name="Ma J."/>
        </authorList>
    </citation>
    <scope>NUCLEOTIDE SEQUENCE [LARGE SCALE GENOMIC DNA]</scope>
    <source>
        <strain evidence="2">JCM 18952</strain>
    </source>
</reference>
<name>A0ABP9TQ72_9MICC</name>
<protein>
    <recommendedName>
        <fullName evidence="3">DUF2384 domain-containing protein</fullName>
    </recommendedName>
</protein>